<dbReference type="CDD" id="cd02042">
    <property type="entry name" value="ParAB_family"/>
    <property type="match status" value="1"/>
</dbReference>
<gene>
    <name evidence="2" type="ORF">BGC07_17115</name>
</gene>
<dbReference type="RefSeq" id="WP_069314274.1">
    <property type="nucleotide sequence ID" value="NZ_MDTU01000004.1"/>
</dbReference>
<dbReference type="SUPFAM" id="SSF52540">
    <property type="entry name" value="P-loop containing nucleoside triphosphate hydrolases"/>
    <property type="match status" value="1"/>
</dbReference>
<evidence type="ECO:0000259" key="1">
    <source>
        <dbReference type="Pfam" id="PF13614"/>
    </source>
</evidence>
<evidence type="ECO:0000313" key="3">
    <source>
        <dbReference type="Proteomes" id="UP000094329"/>
    </source>
</evidence>
<organism evidence="2 3">
    <name type="scientific">Piscirickettsia litoralis</name>
    <dbReference type="NCBI Taxonomy" id="1891921"/>
    <lineage>
        <taxon>Bacteria</taxon>
        <taxon>Pseudomonadati</taxon>
        <taxon>Pseudomonadota</taxon>
        <taxon>Gammaproteobacteria</taxon>
        <taxon>Thiotrichales</taxon>
        <taxon>Piscirickettsiaceae</taxon>
        <taxon>Piscirickettsia</taxon>
    </lineage>
</organism>
<comment type="caution">
    <text evidence="2">The sequence shown here is derived from an EMBL/GenBank/DDBJ whole genome shotgun (WGS) entry which is preliminary data.</text>
</comment>
<reference evidence="2 3" key="1">
    <citation type="submission" date="2016-08" db="EMBL/GenBank/DDBJ databases">
        <title>Draft genome sequence of Candidatus Piscirickettsia litoralis, from seawater.</title>
        <authorList>
            <person name="Wan X."/>
            <person name="Lee A.J."/>
            <person name="Hou S."/>
            <person name="Donachie S.P."/>
        </authorList>
    </citation>
    <scope>NUCLEOTIDE SEQUENCE [LARGE SCALE GENOMIC DNA]</scope>
    <source>
        <strain evidence="2 3">Y2</strain>
    </source>
</reference>
<dbReference type="EMBL" id="MDTU01000004">
    <property type="protein sequence ID" value="ODN41285.1"/>
    <property type="molecule type" value="Genomic_DNA"/>
</dbReference>
<dbReference type="PANTHER" id="PTHR13696:SF99">
    <property type="entry name" value="COBYRINIC ACID AC-DIAMIDE SYNTHASE"/>
    <property type="match status" value="1"/>
</dbReference>
<dbReference type="InterPro" id="IPR027417">
    <property type="entry name" value="P-loop_NTPase"/>
</dbReference>
<dbReference type="InterPro" id="IPR025669">
    <property type="entry name" value="AAA_dom"/>
</dbReference>
<evidence type="ECO:0000313" key="2">
    <source>
        <dbReference type="EMBL" id="ODN41285.1"/>
    </source>
</evidence>
<keyword evidence="3" id="KW-1185">Reference proteome</keyword>
<sequence length="345" mass="38903">MSKEKAYLSAGDLTEVLGVNTVQGVYKILKSLDIETHTINSRSKVITPEGVRDLLIERGFKYPKKNLSFQIVKGGVGKTSLSYSLACRAAHYGTRILVIDVDQQSNLTTSFNVNSRNKPVLLNMVRDNTPIEETIVNVNEMIDIIPSNLNNSRLDIELTQSASNLKDMIRDMLQPVRSDYDLVIIDCPPAINKINTAATCGSDTVIIPINPDPYAMDGMEFTLAELKKIRKEFKLKFKEKIVWNRYDAREKLGTVYLHQLAKDSNLISKILPVVIRVDTSLKNAVFDAVSIFEKAKKTAIREDIDQFTREILGINNWIEELKNPPKVIRAGKKKQRVLHSLIYVG</sequence>
<feature type="domain" description="AAA" evidence="1">
    <location>
        <begin position="67"/>
        <end position="237"/>
    </location>
</feature>
<dbReference type="Gene3D" id="3.40.50.300">
    <property type="entry name" value="P-loop containing nucleotide triphosphate hydrolases"/>
    <property type="match status" value="1"/>
</dbReference>
<name>A0ABX3A1K4_9GAMM</name>
<dbReference type="Proteomes" id="UP000094329">
    <property type="component" value="Unassembled WGS sequence"/>
</dbReference>
<protein>
    <submittedName>
        <fullName evidence="2">Cobalamin biosynthesis protein CobQ</fullName>
    </submittedName>
</protein>
<dbReference type="InterPro" id="IPR050678">
    <property type="entry name" value="DNA_Partitioning_ATPase"/>
</dbReference>
<accession>A0ABX3A1K4</accession>
<dbReference type="PANTHER" id="PTHR13696">
    <property type="entry name" value="P-LOOP CONTAINING NUCLEOSIDE TRIPHOSPHATE HYDROLASE"/>
    <property type="match status" value="1"/>
</dbReference>
<proteinExistence type="predicted"/>
<dbReference type="Pfam" id="PF13614">
    <property type="entry name" value="AAA_31"/>
    <property type="match status" value="1"/>
</dbReference>